<name>A0AAE1K621_9FABA</name>
<sequence length="73" mass="8320">MYITIAISFSPSIPAYSFFISFVFCNTRRSETGFVRERGEKIRDINVEQLEGDEKQQLAEDGRKGLRGGVRDS</sequence>
<keyword evidence="3" id="KW-1185">Reference proteome</keyword>
<comment type="caution">
    <text evidence="2">The sequence shown here is derived from an EMBL/GenBank/DDBJ whole genome shotgun (WGS) entry which is preliminary data.</text>
</comment>
<proteinExistence type="predicted"/>
<reference evidence="2" key="1">
    <citation type="submission" date="2023-10" db="EMBL/GenBank/DDBJ databases">
        <title>Chromosome-level genome of the transformable northern wattle, Acacia crassicarpa.</title>
        <authorList>
            <person name="Massaro I."/>
            <person name="Sinha N.R."/>
            <person name="Poethig S."/>
            <person name="Leichty A.R."/>
        </authorList>
    </citation>
    <scope>NUCLEOTIDE SEQUENCE</scope>
    <source>
        <strain evidence="2">Acra3RX</strain>
        <tissue evidence="2">Leaf</tissue>
    </source>
</reference>
<dbReference type="AlphaFoldDB" id="A0AAE1K621"/>
<feature type="region of interest" description="Disordered" evidence="1">
    <location>
        <begin position="53"/>
        <end position="73"/>
    </location>
</feature>
<evidence type="ECO:0000313" key="2">
    <source>
        <dbReference type="EMBL" id="KAK4264965.1"/>
    </source>
</evidence>
<dbReference type="Proteomes" id="UP001293593">
    <property type="component" value="Unassembled WGS sequence"/>
</dbReference>
<organism evidence="2 3">
    <name type="scientific">Acacia crassicarpa</name>
    <name type="common">northern wattle</name>
    <dbReference type="NCBI Taxonomy" id="499986"/>
    <lineage>
        <taxon>Eukaryota</taxon>
        <taxon>Viridiplantae</taxon>
        <taxon>Streptophyta</taxon>
        <taxon>Embryophyta</taxon>
        <taxon>Tracheophyta</taxon>
        <taxon>Spermatophyta</taxon>
        <taxon>Magnoliopsida</taxon>
        <taxon>eudicotyledons</taxon>
        <taxon>Gunneridae</taxon>
        <taxon>Pentapetalae</taxon>
        <taxon>rosids</taxon>
        <taxon>fabids</taxon>
        <taxon>Fabales</taxon>
        <taxon>Fabaceae</taxon>
        <taxon>Caesalpinioideae</taxon>
        <taxon>mimosoid clade</taxon>
        <taxon>Acacieae</taxon>
        <taxon>Acacia</taxon>
    </lineage>
</organism>
<evidence type="ECO:0000256" key="1">
    <source>
        <dbReference type="SAM" id="MobiDB-lite"/>
    </source>
</evidence>
<accession>A0AAE1K621</accession>
<gene>
    <name evidence="2" type="ORF">QN277_026076</name>
</gene>
<evidence type="ECO:0000313" key="3">
    <source>
        <dbReference type="Proteomes" id="UP001293593"/>
    </source>
</evidence>
<dbReference type="EMBL" id="JAWXYG010000008">
    <property type="protein sequence ID" value="KAK4264965.1"/>
    <property type="molecule type" value="Genomic_DNA"/>
</dbReference>
<protein>
    <submittedName>
        <fullName evidence="2">Uncharacterized protein</fullName>
    </submittedName>
</protein>